<reference evidence="1 2" key="1">
    <citation type="submission" date="2018-02" db="EMBL/GenBank/DDBJ databases">
        <title>Comparative analysis of genomes of three Brevibacillus laterosporus strains producers of potent antimicrobials isolated from silage.</title>
        <authorList>
            <person name="Kojic M."/>
            <person name="Miljkovic M."/>
            <person name="Studholme D."/>
            <person name="Filipic B."/>
        </authorList>
    </citation>
    <scope>NUCLEOTIDE SEQUENCE [LARGE SCALE GENOMIC DNA]</scope>
    <source>
        <strain evidence="1 2">BGSP11</strain>
    </source>
</reference>
<evidence type="ECO:0000313" key="2">
    <source>
        <dbReference type="Proteomes" id="UP000239759"/>
    </source>
</evidence>
<sequence length="144" mass="17183">MVNQIREYAVIFRKAIQSMPMSEFPKSLYFDRFPRGCCGDTSKLFSKFLSSKGIKAYYVWGIRDDEYSHAWLEHDDIIIDLTADQFEEVHEEVIVTKYRDWHSQFEIQNKVALDFEEFNEYNAKRLGAIYKNILNKINEECMKN</sequence>
<proteinExistence type="predicted"/>
<name>A0AAP8QHY5_BRELA</name>
<dbReference type="Proteomes" id="UP000239759">
    <property type="component" value="Unassembled WGS sequence"/>
</dbReference>
<accession>A0AAP8QHY5</accession>
<dbReference type="EMBL" id="PRKQ01000001">
    <property type="protein sequence ID" value="PPB12878.1"/>
    <property type="molecule type" value="Genomic_DNA"/>
</dbReference>
<protein>
    <recommendedName>
        <fullName evidence="3">Transglutaminase-like domain-containing protein</fullName>
    </recommendedName>
</protein>
<dbReference type="InterPro" id="IPR038765">
    <property type="entry name" value="Papain-like_cys_pep_sf"/>
</dbReference>
<dbReference type="AlphaFoldDB" id="A0AAP8QHY5"/>
<evidence type="ECO:0008006" key="3">
    <source>
        <dbReference type="Google" id="ProtNLM"/>
    </source>
</evidence>
<dbReference type="RefSeq" id="WP_104030279.1">
    <property type="nucleotide sequence ID" value="NZ_PRKQ01000001.1"/>
</dbReference>
<comment type="caution">
    <text evidence="1">The sequence shown here is derived from an EMBL/GenBank/DDBJ whole genome shotgun (WGS) entry which is preliminary data.</text>
</comment>
<gene>
    <name evidence="1" type="ORF">C4A77_00395</name>
</gene>
<evidence type="ECO:0000313" key="1">
    <source>
        <dbReference type="EMBL" id="PPB12878.1"/>
    </source>
</evidence>
<organism evidence="1 2">
    <name type="scientific">Brevibacillus laterosporus</name>
    <name type="common">Bacillus laterosporus</name>
    <dbReference type="NCBI Taxonomy" id="1465"/>
    <lineage>
        <taxon>Bacteria</taxon>
        <taxon>Bacillati</taxon>
        <taxon>Bacillota</taxon>
        <taxon>Bacilli</taxon>
        <taxon>Bacillales</taxon>
        <taxon>Paenibacillaceae</taxon>
        <taxon>Brevibacillus</taxon>
    </lineage>
</organism>
<dbReference type="SUPFAM" id="SSF54001">
    <property type="entry name" value="Cysteine proteinases"/>
    <property type="match status" value="1"/>
</dbReference>